<feature type="signal peptide" evidence="1">
    <location>
        <begin position="1"/>
        <end position="20"/>
    </location>
</feature>
<dbReference type="EMBL" id="JBHTJH010000004">
    <property type="protein sequence ID" value="MFD0861479.1"/>
    <property type="molecule type" value="Genomic_DNA"/>
</dbReference>
<reference evidence="3" key="1">
    <citation type="journal article" date="2019" name="Int. J. Syst. Evol. Microbiol.">
        <title>The Global Catalogue of Microorganisms (GCM) 10K type strain sequencing project: providing services to taxonomists for standard genome sequencing and annotation.</title>
        <authorList>
            <consortium name="The Broad Institute Genomics Platform"/>
            <consortium name="The Broad Institute Genome Sequencing Center for Infectious Disease"/>
            <person name="Wu L."/>
            <person name="Ma J."/>
        </authorList>
    </citation>
    <scope>NUCLEOTIDE SEQUENCE [LARGE SCALE GENOMIC DNA]</scope>
    <source>
        <strain evidence="3">CCUG 62952</strain>
    </source>
</reference>
<dbReference type="PROSITE" id="PS51257">
    <property type="entry name" value="PROKAR_LIPOPROTEIN"/>
    <property type="match status" value="1"/>
</dbReference>
<gene>
    <name evidence="2" type="ORF">ACFQ1M_04620</name>
</gene>
<proteinExistence type="predicted"/>
<name>A0ABW3CUN6_9FLAO</name>
<accession>A0ABW3CUN6</accession>
<evidence type="ECO:0000256" key="1">
    <source>
        <dbReference type="SAM" id="SignalP"/>
    </source>
</evidence>
<dbReference type="Proteomes" id="UP001596978">
    <property type="component" value="Unassembled WGS sequence"/>
</dbReference>
<evidence type="ECO:0000313" key="2">
    <source>
        <dbReference type="EMBL" id="MFD0861479.1"/>
    </source>
</evidence>
<organism evidence="2 3">
    <name type="scientific">Sungkyunkwania multivorans</name>
    <dbReference type="NCBI Taxonomy" id="1173618"/>
    <lineage>
        <taxon>Bacteria</taxon>
        <taxon>Pseudomonadati</taxon>
        <taxon>Bacteroidota</taxon>
        <taxon>Flavobacteriia</taxon>
        <taxon>Flavobacteriales</taxon>
        <taxon>Flavobacteriaceae</taxon>
        <taxon>Sungkyunkwania</taxon>
    </lineage>
</organism>
<keyword evidence="1" id="KW-0732">Signal</keyword>
<keyword evidence="3" id="KW-1185">Reference proteome</keyword>
<comment type="caution">
    <text evidence="2">The sequence shown here is derived from an EMBL/GenBank/DDBJ whole genome shotgun (WGS) entry which is preliminary data.</text>
</comment>
<evidence type="ECO:0000313" key="3">
    <source>
        <dbReference type="Proteomes" id="UP001596978"/>
    </source>
</evidence>
<dbReference type="RefSeq" id="WP_386404575.1">
    <property type="nucleotide sequence ID" value="NZ_JBHTJH010000004.1"/>
</dbReference>
<evidence type="ECO:0008006" key="4">
    <source>
        <dbReference type="Google" id="ProtNLM"/>
    </source>
</evidence>
<protein>
    <recommendedName>
        <fullName evidence="4">Lipoprotein</fullName>
    </recommendedName>
</protein>
<feature type="chain" id="PRO_5045143091" description="Lipoprotein" evidence="1">
    <location>
        <begin position="21"/>
        <end position="179"/>
    </location>
</feature>
<sequence length="179" mass="20417">MRKRMIFKSIPIFLTLIACGSGMTGIESSEFQKIDPNFSGTFKNRSYKNIRPNNGGHDLKIIDLFGLKSKHADSINLSFTNDHSLVVKFNDSTGVRTEQFNGKFSRRGFYEIYLKKKNIEIPPLLPLLYCEYDTNRIRISFTPDNDLLIDNHVAFGGSILVLGNGGSYNALYYFERVKE</sequence>